<comment type="subcellular location">
    <subcellularLocation>
        <location evidence="1">Apical cell membrane</location>
        <topology evidence="1">Multi-pass membrane protein</topology>
    </subcellularLocation>
</comment>
<evidence type="ECO:0000256" key="7">
    <source>
        <dbReference type="SAM" id="MobiDB-lite"/>
    </source>
</evidence>
<keyword evidence="10" id="KW-1185">Reference proteome</keyword>
<evidence type="ECO:0000256" key="4">
    <source>
        <dbReference type="ARBA" id="ARBA00022692"/>
    </source>
</evidence>
<feature type="transmembrane region" description="Helical" evidence="8">
    <location>
        <begin position="624"/>
        <end position="644"/>
    </location>
</feature>
<keyword evidence="4 8" id="KW-0812">Transmembrane</keyword>
<evidence type="ECO:0000256" key="5">
    <source>
        <dbReference type="ARBA" id="ARBA00022989"/>
    </source>
</evidence>
<dbReference type="PANTHER" id="PTHR10010">
    <property type="entry name" value="SOLUTE CARRIER FAMILY 34 SODIUM PHOSPHATE , MEMBER 2-RELATED"/>
    <property type="match status" value="1"/>
</dbReference>
<dbReference type="GO" id="GO:0044341">
    <property type="term" value="P:sodium-dependent phosphate transport"/>
    <property type="evidence" value="ECO:0007669"/>
    <property type="project" value="InterPro"/>
</dbReference>
<accession>A0AAE1AH18</accession>
<dbReference type="InterPro" id="IPR003841">
    <property type="entry name" value="Na/Pi_transpt"/>
</dbReference>
<dbReference type="Pfam" id="PF02690">
    <property type="entry name" value="Na_Pi_cotrans"/>
    <property type="match status" value="2"/>
</dbReference>
<comment type="caution">
    <text evidence="9">The sequence shown here is derived from an EMBL/GenBank/DDBJ whole genome shotgun (WGS) entry which is preliminary data.</text>
</comment>
<feature type="transmembrane region" description="Helical" evidence="8">
    <location>
        <begin position="557"/>
        <end position="577"/>
    </location>
</feature>
<dbReference type="GO" id="GO:0016324">
    <property type="term" value="C:apical plasma membrane"/>
    <property type="evidence" value="ECO:0007669"/>
    <property type="project" value="UniProtKB-SubCell"/>
</dbReference>
<feature type="transmembrane region" description="Helical" evidence="8">
    <location>
        <begin position="436"/>
        <end position="459"/>
    </location>
</feature>
<name>A0AAE1AH18_9GAST</name>
<feature type="transmembrane region" description="Helical" evidence="8">
    <location>
        <begin position="597"/>
        <end position="618"/>
    </location>
</feature>
<organism evidence="9 10">
    <name type="scientific">Elysia crispata</name>
    <name type="common">lettuce slug</name>
    <dbReference type="NCBI Taxonomy" id="231223"/>
    <lineage>
        <taxon>Eukaryota</taxon>
        <taxon>Metazoa</taxon>
        <taxon>Spiralia</taxon>
        <taxon>Lophotrochozoa</taxon>
        <taxon>Mollusca</taxon>
        <taxon>Gastropoda</taxon>
        <taxon>Heterobranchia</taxon>
        <taxon>Euthyneura</taxon>
        <taxon>Panpulmonata</taxon>
        <taxon>Sacoglossa</taxon>
        <taxon>Placobranchoidea</taxon>
        <taxon>Plakobranchidae</taxon>
        <taxon>Elysia</taxon>
    </lineage>
</organism>
<dbReference type="Proteomes" id="UP001283361">
    <property type="component" value="Unassembled WGS sequence"/>
</dbReference>
<evidence type="ECO:0000256" key="2">
    <source>
        <dbReference type="ARBA" id="ARBA00005808"/>
    </source>
</evidence>
<evidence type="ECO:0000256" key="1">
    <source>
        <dbReference type="ARBA" id="ARBA00004424"/>
    </source>
</evidence>
<sequence>MDNKAYLDDEFALEEKKHQKEEEEDPWKVTSLKQDFTPWNELDNRGRALRVLGYIIKIILVLGFLYLFICSLDFLSSAFRLLGGEAAGRVFQQNDIMSNPVAGLMMGVLVTVLVQSSSTSTSIIVSMVGADLLDIKTAIPIVMGANIGTSVTNTIVAIGQINDKGEFRRAFAGATVHDMFNWLTVIILLPLEVATDYLYHLSDAIMSTITLETNEEGDKEILKVITKPFTEKIIQINKKAITNIAKSETVKYDYERSVLKICCDKPTRDKCCKTEFESIKDHGYINVPSDIRAEHCTTMSEKCASDLQINGTERCTTLPWYKPSDPVILVEKVNCEGLFPSHSYNTTAVEDCKYEVGNHLRDYSNSTRTWGNVCDSLNSTYGYNVTKEDCLENLSKFKSDGFDCYKWITEVIESNCEDKCNYLFRDLHPDLGDKPIGAILLVISLALLCICLVAIVKLLHSILQGPMATMIKKFVNAEFPGPLGYITGYLAILIGAGLTFVVQSSSIFTSTLTPLVGIGVIELDRMYPLTLGSNIGTTTTAILSALAADQDHLRETLQVAFCHLFFNISGILIFYPIPYLRFPIPMAKFLGNRTANYRWFAIVYIILMFFALPALIFALSIPGWYVLLGVAGPFVLIAIIVVIIKIIQAKKPAILPTKLQNWKFLPKPLRSLEPYDKLMQKVFFCSRFQQQDQEYSGTNGSAPDVESKGAITANGHGNTRL</sequence>
<proteinExistence type="inferred from homology"/>
<comment type="similarity">
    <text evidence="2">Belongs to the SLC34A transporter family.</text>
</comment>
<dbReference type="AlphaFoldDB" id="A0AAE1AH18"/>
<evidence type="ECO:0000313" key="10">
    <source>
        <dbReference type="Proteomes" id="UP001283361"/>
    </source>
</evidence>
<dbReference type="NCBIfam" id="NF037997">
    <property type="entry name" value="Na_Pi_symport"/>
    <property type="match status" value="1"/>
</dbReference>
<dbReference type="EMBL" id="JAWDGP010001864">
    <property type="protein sequence ID" value="KAK3787458.1"/>
    <property type="molecule type" value="Genomic_DNA"/>
</dbReference>
<evidence type="ECO:0008006" key="11">
    <source>
        <dbReference type="Google" id="ProtNLM"/>
    </source>
</evidence>
<keyword evidence="6 8" id="KW-0472">Membrane</keyword>
<evidence type="ECO:0000256" key="6">
    <source>
        <dbReference type="ARBA" id="ARBA00023136"/>
    </source>
</evidence>
<feature type="transmembrane region" description="Helical" evidence="8">
    <location>
        <begin position="51"/>
        <end position="75"/>
    </location>
</feature>
<dbReference type="GO" id="GO:0005436">
    <property type="term" value="F:sodium:phosphate symporter activity"/>
    <property type="evidence" value="ECO:0007669"/>
    <property type="project" value="InterPro"/>
</dbReference>
<keyword evidence="3" id="KW-1003">Cell membrane</keyword>
<protein>
    <recommendedName>
        <fullName evidence="11">Sodium-dependent phosphate transport protein 2B</fullName>
    </recommendedName>
</protein>
<reference evidence="9" key="1">
    <citation type="journal article" date="2023" name="G3 (Bethesda)">
        <title>A reference genome for the long-term kleptoplast-retaining sea slug Elysia crispata morphotype clarki.</title>
        <authorList>
            <person name="Eastman K.E."/>
            <person name="Pendleton A.L."/>
            <person name="Shaikh M.A."/>
            <person name="Suttiyut T."/>
            <person name="Ogas R."/>
            <person name="Tomko P."/>
            <person name="Gavelis G."/>
            <person name="Widhalm J.R."/>
            <person name="Wisecaver J.H."/>
        </authorList>
    </citation>
    <scope>NUCLEOTIDE SEQUENCE</scope>
    <source>
        <strain evidence="9">ECLA1</strain>
    </source>
</reference>
<dbReference type="PANTHER" id="PTHR10010:SF46">
    <property type="entry name" value="SODIUM-DEPENDENT PHOSPHATE TRANSPORT PROTEIN 2B"/>
    <property type="match status" value="1"/>
</dbReference>
<feature type="region of interest" description="Disordered" evidence="7">
    <location>
        <begin position="694"/>
        <end position="721"/>
    </location>
</feature>
<feature type="transmembrane region" description="Helical" evidence="8">
    <location>
        <begin position="479"/>
        <end position="502"/>
    </location>
</feature>
<gene>
    <name evidence="9" type="ORF">RRG08_025724</name>
</gene>
<evidence type="ECO:0000256" key="3">
    <source>
        <dbReference type="ARBA" id="ARBA00022475"/>
    </source>
</evidence>
<evidence type="ECO:0000313" key="9">
    <source>
        <dbReference type="EMBL" id="KAK3787458.1"/>
    </source>
</evidence>
<evidence type="ECO:0000256" key="8">
    <source>
        <dbReference type="SAM" id="Phobius"/>
    </source>
</evidence>
<keyword evidence="5 8" id="KW-1133">Transmembrane helix</keyword>